<evidence type="ECO:0000259" key="1">
    <source>
        <dbReference type="PROSITE" id="PS51186"/>
    </source>
</evidence>
<dbReference type="PROSITE" id="PS51186">
    <property type="entry name" value="GNAT"/>
    <property type="match status" value="1"/>
</dbReference>
<evidence type="ECO:0000313" key="3">
    <source>
        <dbReference type="Proteomes" id="UP001427805"/>
    </source>
</evidence>
<evidence type="ECO:0000313" key="2">
    <source>
        <dbReference type="EMBL" id="MEN3749700.1"/>
    </source>
</evidence>
<feature type="domain" description="N-acetyltransferase" evidence="1">
    <location>
        <begin position="184"/>
        <end position="325"/>
    </location>
</feature>
<accession>A0ABV0BEN5</accession>
<sequence length="380" mass="42662">MLEGFRHLQEDRRVATWAEIEALLAGAPTDFEIANIESVRRIWEKNPGAFWRFGTEQCERPGAFCYLPLNAQGAAAMVAGTLDGLDPDPALIAPQGEDPVAIYFWLTITPGKFAKCLPALARCLEDASSEAVPIFSRAVNDHAANLNRGLGFVQASTIYPNAPDWLLVILPEGKAPQAVSPSKISVRMVRNFEDMAMIYAIRSSTYLAEQFCLYSEEFDGNDFCSTQFIGFVDGDPAGCIRMRYFGDFVKLERLAVRREYRHTRLAFRLVREAGALARRKGFTKAYGHAREDLVPFWRMFGGREMDRPVFRFADFNYREMMFDLGEAGDDAIRLGVDPLVSIRPEGEWDRLGPLELSNQRPSRAQLIKQHTKTIGGTSNA</sequence>
<name>A0ABV0BEN5_9SPHN</name>
<gene>
    <name evidence="2" type="ORF">TPR58_21180</name>
</gene>
<dbReference type="InterPro" id="IPR000182">
    <property type="entry name" value="GNAT_dom"/>
</dbReference>
<dbReference type="SUPFAM" id="SSF55729">
    <property type="entry name" value="Acyl-CoA N-acyltransferases (Nat)"/>
    <property type="match status" value="1"/>
</dbReference>
<comment type="caution">
    <text evidence="2">The sequence shown here is derived from an EMBL/GenBank/DDBJ whole genome shotgun (WGS) entry which is preliminary data.</text>
</comment>
<dbReference type="Pfam" id="PF00583">
    <property type="entry name" value="Acetyltransf_1"/>
    <property type="match status" value="1"/>
</dbReference>
<keyword evidence="3" id="KW-1185">Reference proteome</keyword>
<proteinExistence type="predicted"/>
<protein>
    <submittedName>
        <fullName evidence="2">GNAT family N-acetyltransferase</fullName>
    </submittedName>
</protein>
<dbReference type="Gene3D" id="3.40.630.30">
    <property type="match status" value="1"/>
</dbReference>
<organism evidence="2 3">
    <name type="scientific">Sphingomonas rustica</name>
    <dbReference type="NCBI Taxonomy" id="3103142"/>
    <lineage>
        <taxon>Bacteria</taxon>
        <taxon>Pseudomonadati</taxon>
        <taxon>Pseudomonadota</taxon>
        <taxon>Alphaproteobacteria</taxon>
        <taxon>Sphingomonadales</taxon>
        <taxon>Sphingomonadaceae</taxon>
        <taxon>Sphingomonas</taxon>
    </lineage>
</organism>
<dbReference type="CDD" id="cd04301">
    <property type="entry name" value="NAT_SF"/>
    <property type="match status" value="1"/>
</dbReference>
<dbReference type="EMBL" id="JBDIZK010000016">
    <property type="protein sequence ID" value="MEN3749700.1"/>
    <property type="molecule type" value="Genomic_DNA"/>
</dbReference>
<reference evidence="2 3" key="1">
    <citation type="submission" date="2024-05" db="EMBL/GenBank/DDBJ databases">
        <title>Sphingomonas sp. HF-S3 16S ribosomal RNA gene Genome sequencing and assembly.</title>
        <authorList>
            <person name="Lee H."/>
        </authorList>
    </citation>
    <scope>NUCLEOTIDE SEQUENCE [LARGE SCALE GENOMIC DNA]</scope>
    <source>
        <strain evidence="2 3">HF-S3</strain>
    </source>
</reference>
<dbReference type="RefSeq" id="WP_346248747.1">
    <property type="nucleotide sequence ID" value="NZ_JBDIZK010000016.1"/>
</dbReference>
<dbReference type="InterPro" id="IPR016181">
    <property type="entry name" value="Acyl_CoA_acyltransferase"/>
</dbReference>
<dbReference type="Proteomes" id="UP001427805">
    <property type="component" value="Unassembled WGS sequence"/>
</dbReference>